<dbReference type="PANTHER" id="PTHR15503">
    <property type="entry name" value="LDOC1 RELATED"/>
    <property type="match status" value="1"/>
</dbReference>
<dbReference type="CDD" id="cd00303">
    <property type="entry name" value="retropepsin_like"/>
    <property type="match status" value="1"/>
</dbReference>
<proteinExistence type="predicted"/>
<dbReference type="SMART" id="SM00343">
    <property type="entry name" value="ZnF_C2HC"/>
    <property type="match status" value="1"/>
</dbReference>
<evidence type="ECO:0000313" key="5">
    <source>
        <dbReference type="EMBL" id="KNE99093.1"/>
    </source>
</evidence>
<feature type="region of interest" description="Disordered" evidence="3">
    <location>
        <begin position="492"/>
        <end position="522"/>
    </location>
</feature>
<accession>A0A0L0VIK5</accession>
<dbReference type="GO" id="GO:0006397">
    <property type="term" value="P:mRNA processing"/>
    <property type="evidence" value="ECO:0007669"/>
    <property type="project" value="UniProtKB-KW"/>
</dbReference>
<name>A0A0L0VIK5_9BASI</name>
<evidence type="ECO:0000256" key="1">
    <source>
        <dbReference type="ARBA" id="ARBA00022664"/>
    </source>
</evidence>
<dbReference type="Pfam" id="PF03732">
    <property type="entry name" value="Retrotrans_gag"/>
    <property type="match status" value="1"/>
</dbReference>
<dbReference type="InterPro" id="IPR005162">
    <property type="entry name" value="Retrotrans_gag_dom"/>
</dbReference>
<dbReference type="InterPro" id="IPR036875">
    <property type="entry name" value="Znf_CCHC_sf"/>
</dbReference>
<dbReference type="InterPro" id="IPR032567">
    <property type="entry name" value="RTL1-rel"/>
</dbReference>
<dbReference type="PROSITE" id="PS50158">
    <property type="entry name" value="ZF_CCHC"/>
    <property type="match status" value="1"/>
</dbReference>
<evidence type="ECO:0000313" key="6">
    <source>
        <dbReference type="Proteomes" id="UP000054564"/>
    </source>
</evidence>
<protein>
    <recommendedName>
        <fullName evidence="4">CCHC-type domain-containing protein</fullName>
    </recommendedName>
</protein>
<dbReference type="PANTHER" id="PTHR15503:SF22">
    <property type="entry name" value="TRANSPOSON TY3-I GAG POLYPROTEIN"/>
    <property type="match status" value="1"/>
</dbReference>
<gene>
    <name evidence="5" type="ORF">PSTG_07573</name>
</gene>
<feature type="compositionally biased region" description="Polar residues" evidence="3">
    <location>
        <begin position="492"/>
        <end position="511"/>
    </location>
</feature>
<dbReference type="InterPro" id="IPR021109">
    <property type="entry name" value="Peptidase_aspartic_dom_sf"/>
</dbReference>
<organism evidence="5 6">
    <name type="scientific">Puccinia striiformis f. sp. tritici PST-78</name>
    <dbReference type="NCBI Taxonomy" id="1165861"/>
    <lineage>
        <taxon>Eukaryota</taxon>
        <taxon>Fungi</taxon>
        <taxon>Dikarya</taxon>
        <taxon>Basidiomycota</taxon>
        <taxon>Pucciniomycotina</taxon>
        <taxon>Pucciniomycetes</taxon>
        <taxon>Pucciniales</taxon>
        <taxon>Pucciniaceae</taxon>
        <taxon>Puccinia</taxon>
    </lineage>
</organism>
<dbReference type="GO" id="GO:0008270">
    <property type="term" value="F:zinc ion binding"/>
    <property type="evidence" value="ECO:0007669"/>
    <property type="project" value="UniProtKB-KW"/>
</dbReference>
<dbReference type="SUPFAM" id="SSF57756">
    <property type="entry name" value="Retrovirus zinc finger-like domains"/>
    <property type="match status" value="1"/>
</dbReference>
<dbReference type="Pfam" id="PF08284">
    <property type="entry name" value="RVP_2"/>
    <property type="match status" value="1"/>
</dbReference>
<feature type="region of interest" description="Disordered" evidence="3">
    <location>
        <begin position="231"/>
        <end position="256"/>
    </location>
</feature>
<comment type="caution">
    <text evidence="5">The sequence shown here is derived from an EMBL/GenBank/DDBJ whole genome shotgun (WGS) entry which is preliminary data.</text>
</comment>
<dbReference type="STRING" id="1165861.A0A0L0VIK5"/>
<dbReference type="InterPro" id="IPR001878">
    <property type="entry name" value="Znf_CCHC"/>
</dbReference>
<dbReference type="Proteomes" id="UP000054564">
    <property type="component" value="Unassembled WGS sequence"/>
</dbReference>
<dbReference type="EMBL" id="AJIL01000049">
    <property type="protein sequence ID" value="KNE99093.1"/>
    <property type="molecule type" value="Genomic_DNA"/>
</dbReference>
<dbReference type="Pfam" id="PF00098">
    <property type="entry name" value="zf-CCHC"/>
    <property type="match status" value="1"/>
</dbReference>
<evidence type="ECO:0000259" key="4">
    <source>
        <dbReference type="PROSITE" id="PS50158"/>
    </source>
</evidence>
<feature type="compositionally biased region" description="Polar residues" evidence="3">
    <location>
        <begin position="232"/>
        <end position="242"/>
    </location>
</feature>
<feature type="domain" description="CCHC-type" evidence="4">
    <location>
        <begin position="269"/>
        <end position="284"/>
    </location>
</feature>
<keyword evidence="1" id="KW-0507">mRNA processing</keyword>
<evidence type="ECO:0000256" key="3">
    <source>
        <dbReference type="SAM" id="MobiDB-lite"/>
    </source>
</evidence>
<dbReference type="Gene3D" id="2.40.70.10">
    <property type="entry name" value="Acid Proteases"/>
    <property type="match status" value="1"/>
</dbReference>
<dbReference type="GO" id="GO:0003676">
    <property type="term" value="F:nucleic acid binding"/>
    <property type="evidence" value="ECO:0007669"/>
    <property type="project" value="InterPro"/>
</dbReference>
<keyword evidence="2" id="KW-0479">Metal-binding</keyword>
<sequence>MTPDPAKLQEQVAKLLEVAETERSLRQQAEANLAAANAAAATTAAATATAIAAIKPKPKGPQTGDPDKFDGLRGNKAKQYMTQIGLVITADPERYDTDRAKLIFSLSFLKGQASSWAQPWTLKIFTNEEFEYDDFLNAFKCMFFDSEEKARAEASLRALKQTKSVMAYTHQFNTFAHDAGWEARTLISQYRQGLKREVRLALVVSRSTFETVTDISNLALQIDNELNGAADLSSSAPSSTPNPDAMDLSPMRGQLSDAEKSRMMRAGLCFRCSVKGHLSRDCPNKKTDRKGKGKEVLRIAELEEELRILKLGSVSVGASKIIRRNEIDPRLFVPLPFVPITNTRATTQNLKPLTATFLIDSGATHDVIGESYAETSGLMEYATATTRTISGFDGSKSQSSFDINLHLDRDIAPSKFIITKLKDAYDGILGMPWIANHGHRIDWRNRQFKPYDGSIATAKAVSSSEPTNTSKNGTVTGRPARLFDEGVCVVNTLTPPQSQDDTRFHTQQSNDNDGKSGGSFRAFAPPLSGPLWNYSKVLMELPS</sequence>
<keyword evidence="2" id="KW-0862">Zinc</keyword>
<feature type="region of interest" description="Disordered" evidence="3">
    <location>
        <begin position="52"/>
        <end position="71"/>
    </location>
</feature>
<dbReference type="Gene3D" id="4.10.60.10">
    <property type="entry name" value="Zinc finger, CCHC-type"/>
    <property type="match status" value="1"/>
</dbReference>
<dbReference type="AlphaFoldDB" id="A0A0L0VIK5"/>
<dbReference type="SUPFAM" id="SSF50630">
    <property type="entry name" value="Acid proteases"/>
    <property type="match status" value="1"/>
</dbReference>
<evidence type="ECO:0000256" key="2">
    <source>
        <dbReference type="PROSITE-ProRule" id="PRU00047"/>
    </source>
</evidence>
<reference evidence="6" key="1">
    <citation type="submission" date="2014-03" db="EMBL/GenBank/DDBJ databases">
        <title>The Genome Sequence of Puccinia striiformis f. sp. tritici PST-78.</title>
        <authorList>
            <consortium name="The Broad Institute Genome Sequencing Platform"/>
            <person name="Cuomo C."/>
            <person name="Hulbert S."/>
            <person name="Chen X."/>
            <person name="Walker B."/>
            <person name="Young S.K."/>
            <person name="Zeng Q."/>
            <person name="Gargeya S."/>
            <person name="Fitzgerald M."/>
            <person name="Haas B."/>
            <person name="Abouelleil A."/>
            <person name="Alvarado L."/>
            <person name="Arachchi H.M."/>
            <person name="Berlin A.M."/>
            <person name="Chapman S.B."/>
            <person name="Goldberg J."/>
            <person name="Griggs A."/>
            <person name="Gujja S."/>
            <person name="Hansen M."/>
            <person name="Howarth C."/>
            <person name="Imamovic A."/>
            <person name="Larimer J."/>
            <person name="McCowan C."/>
            <person name="Montmayeur A."/>
            <person name="Murphy C."/>
            <person name="Neiman D."/>
            <person name="Pearson M."/>
            <person name="Priest M."/>
            <person name="Roberts A."/>
            <person name="Saif S."/>
            <person name="Shea T."/>
            <person name="Sisk P."/>
            <person name="Sykes S."/>
            <person name="Wortman J."/>
            <person name="Nusbaum C."/>
            <person name="Birren B."/>
        </authorList>
    </citation>
    <scope>NUCLEOTIDE SEQUENCE [LARGE SCALE GENOMIC DNA]</scope>
    <source>
        <strain evidence="6">race PST-78</strain>
    </source>
</reference>
<keyword evidence="2" id="KW-0863">Zinc-finger</keyword>
<keyword evidence="6" id="KW-1185">Reference proteome</keyword>